<proteinExistence type="predicted"/>
<dbReference type="EMBL" id="CP069104">
    <property type="protein sequence ID" value="QSS54263.1"/>
    <property type="molecule type" value="Genomic_DNA"/>
</dbReference>
<evidence type="ECO:0000313" key="1">
    <source>
        <dbReference type="EMBL" id="QSS54263.1"/>
    </source>
</evidence>
<dbReference type="VEuPathDB" id="FungiDB:I7I53_01763"/>
<sequence>MESSDGSGEVRSWHILLMSRIIHSGISSCGLRNRILCEAKFSDRYDRSFTSWVADLPDATDGGPDPDGTLLTDGPDTVEAASPLLNIFGVELASRGETRLLLTDSAFESADSSHSETNVYTDSVWLLLAGLAMSSMIFDWKAVSVSRWPVSVFITSYL</sequence>
<evidence type="ECO:0000313" key="2">
    <source>
        <dbReference type="Proteomes" id="UP000663419"/>
    </source>
</evidence>
<reference evidence="1" key="1">
    <citation type="submission" date="2021-01" db="EMBL/GenBank/DDBJ databases">
        <title>Chromosome-level genome assembly of a human fungal pathogen reveals clustering of transcriptionally co-regulated genes.</title>
        <authorList>
            <person name="Voorhies M."/>
            <person name="Cohen S."/>
            <person name="Shea T.P."/>
            <person name="Petrus S."/>
            <person name="Munoz J.F."/>
            <person name="Poplawski S."/>
            <person name="Goldman W.E."/>
            <person name="Michael T."/>
            <person name="Cuomo C.A."/>
            <person name="Sil A."/>
            <person name="Beyhan S."/>
        </authorList>
    </citation>
    <scope>NUCLEOTIDE SEQUENCE</scope>
    <source>
        <strain evidence="1">H88</strain>
    </source>
</reference>
<accession>A0A8A1LNS9</accession>
<organism evidence="1 2">
    <name type="scientific">Ajellomyces capsulatus (strain H88)</name>
    <name type="common">Darling's disease fungus</name>
    <name type="synonym">Histoplasma capsulatum</name>
    <dbReference type="NCBI Taxonomy" id="544711"/>
    <lineage>
        <taxon>Eukaryota</taxon>
        <taxon>Fungi</taxon>
        <taxon>Dikarya</taxon>
        <taxon>Ascomycota</taxon>
        <taxon>Pezizomycotina</taxon>
        <taxon>Eurotiomycetes</taxon>
        <taxon>Eurotiomycetidae</taxon>
        <taxon>Onygenales</taxon>
        <taxon>Ajellomycetaceae</taxon>
        <taxon>Histoplasma</taxon>
    </lineage>
</organism>
<protein>
    <submittedName>
        <fullName evidence="1">Uncharacterized protein</fullName>
    </submittedName>
</protein>
<name>A0A8A1LNS9_AJEC8</name>
<dbReference type="AlphaFoldDB" id="A0A8A1LNS9"/>
<gene>
    <name evidence="1" type="ORF">I7I53_01763</name>
</gene>
<dbReference type="Proteomes" id="UP000663419">
    <property type="component" value="Chromosome 3"/>
</dbReference>